<dbReference type="STRING" id="69332.A0A388KA83"/>
<dbReference type="GO" id="GO:0005634">
    <property type="term" value="C:nucleus"/>
    <property type="evidence" value="ECO:0007669"/>
    <property type="project" value="UniProtKB-SubCell"/>
</dbReference>
<evidence type="ECO:0000313" key="12">
    <source>
        <dbReference type="Proteomes" id="UP000265515"/>
    </source>
</evidence>
<dbReference type="InterPro" id="IPR058584">
    <property type="entry name" value="IMB1_TNPO1-like_TPR"/>
</dbReference>
<feature type="repeat" description="HEAT" evidence="9">
    <location>
        <begin position="410"/>
        <end position="448"/>
    </location>
</feature>
<evidence type="ECO:0000256" key="1">
    <source>
        <dbReference type="ARBA" id="ARBA00004123"/>
    </source>
</evidence>
<dbReference type="InterPro" id="IPR016024">
    <property type="entry name" value="ARM-type_fold"/>
</dbReference>
<dbReference type="SUPFAM" id="SSF48371">
    <property type="entry name" value="ARM repeat"/>
    <property type="match status" value="2"/>
</dbReference>
<dbReference type="PROSITE" id="PS50077">
    <property type="entry name" value="HEAT_REPEAT"/>
    <property type="match status" value="1"/>
</dbReference>
<dbReference type="Pfam" id="PF13513">
    <property type="entry name" value="HEAT_EZ"/>
    <property type="match status" value="1"/>
</dbReference>
<name>A0A388KA83_CHABU</name>
<dbReference type="InterPro" id="IPR041653">
    <property type="entry name" value="Importin_rep_4"/>
</dbReference>
<dbReference type="EMBL" id="BFEA01000081">
    <property type="protein sequence ID" value="GBG66984.1"/>
    <property type="molecule type" value="Genomic_DNA"/>
</dbReference>
<dbReference type="InterPro" id="IPR040122">
    <property type="entry name" value="Importin_beta"/>
</dbReference>
<keyword evidence="4" id="KW-0963">Cytoplasm</keyword>
<evidence type="ECO:0000256" key="7">
    <source>
        <dbReference type="ARBA" id="ARBA00022990"/>
    </source>
</evidence>
<dbReference type="InterPro" id="IPR021133">
    <property type="entry name" value="HEAT_type_2"/>
</dbReference>
<dbReference type="InterPro" id="IPR057672">
    <property type="entry name" value="TPR_IPO4/5"/>
</dbReference>
<dbReference type="GO" id="GO:0090069">
    <property type="term" value="P:regulation of ribosome biogenesis"/>
    <property type="evidence" value="ECO:0007669"/>
    <property type="project" value="EnsemblPlants"/>
</dbReference>
<dbReference type="InterPro" id="IPR034085">
    <property type="entry name" value="TOG"/>
</dbReference>
<dbReference type="Pfam" id="PF18808">
    <property type="entry name" value="Importin_rep_4"/>
    <property type="match status" value="1"/>
</dbReference>
<protein>
    <recommendedName>
        <fullName evidence="10">TOG domain-containing protein</fullName>
    </recommendedName>
</protein>
<dbReference type="Pfam" id="PF25780">
    <property type="entry name" value="TPR_IPO5"/>
    <property type="match status" value="1"/>
</dbReference>
<evidence type="ECO:0000256" key="5">
    <source>
        <dbReference type="ARBA" id="ARBA00022737"/>
    </source>
</evidence>
<evidence type="ECO:0000256" key="4">
    <source>
        <dbReference type="ARBA" id="ARBA00022490"/>
    </source>
</evidence>
<reference evidence="11 12" key="1">
    <citation type="journal article" date="2018" name="Cell">
        <title>The Chara Genome: Secondary Complexity and Implications for Plant Terrestrialization.</title>
        <authorList>
            <person name="Nishiyama T."/>
            <person name="Sakayama H."/>
            <person name="Vries J.D."/>
            <person name="Buschmann H."/>
            <person name="Saint-Marcoux D."/>
            <person name="Ullrich K.K."/>
            <person name="Haas F.B."/>
            <person name="Vanderstraeten L."/>
            <person name="Becker D."/>
            <person name="Lang D."/>
            <person name="Vosolsobe S."/>
            <person name="Rombauts S."/>
            <person name="Wilhelmsson P.K.I."/>
            <person name="Janitza P."/>
            <person name="Kern R."/>
            <person name="Heyl A."/>
            <person name="Rumpler F."/>
            <person name="Villalobos L.I.A.C."/>
            <person name="Clay J.M."/>
            <person name="Skokan R."/>
            <person name="Toyoda A."/>
            <person name="Suzuki Y."/>
            <person name="Kagoshima H."/>
            <person name="Schijlen E."/>
            <person name="Tajeshwar N."/>
            <person name="Catarino B."/>
            <person name="Hetherington A.J."/>
            <person name="Saltykova A."/>
            <person name="Bonnot C."/>
            <person name="Breuninger H."/>
            <person name="Symeonidi A."/>
            <person name="Radhakrishnan G.V."/>
            <person name="Van Nieuwerburgh F."/>
            <person name="Deforce D."/>
            <person name="Chang C."/>
            <person name="Karol K.G."/>
            <person name="Hedrich R."/>
            <person name="Ulvskov P."/>
            <person name="Glockner G."/>
            <person name="Delwiche C.F."/>
            <person name="Petrasek J."/>
            <person name="Van de Peer Y."/>
            <person name="Friml J."/>
            <person name="Beilby M."/>
            <person name="Dolan L."/>
            <person name="Kohara Y."/>
            <person name="Sugano S."/>
            <person name="Fujiyama A."/>
            <person name="Delaux P.-M."/>
            <person name="Quint M."/>
            <person name="TheiBen G."/>
            <person name="Hagemann M."/>
            <person name="Harholt J."/>
            <person name="Dunand C."/>
            <person name="Zachgo S."/>
            <person name="Langdale J."/>
            <person name="Maumus F."/>
            <person name="Straeten D.V.D."/>
            <person name="Gould S.B."/>
            <person name="Rensing S.A."/>
        </authorList>
    </citation>
    <scope>NUCLEOTIDE SEQUENCE [LARGE SCALE GENOMIC DNA]</scope>
    <source>
        <strain evidence="11 12">S276</strain>
    </source>
</reference>
<evidence type="ECO:0000256" key="2">
    <source>
        <dbReference type="ARBA" id="ARBA00004496"/>
    </source>
</evidence>
<dbReference type="InterPro" id="IPR011989">
    <property type="entry name" value="ARM-like"/>
</dbReference>
<proteinExistence type="predicted"/>
<dbReference type="Pfam" id="PF25574">
    <property type="entry name" value="TPR_IMB1"/>
    <property type="match status" value="1"/>
</dbReference>
<sequence>MVSAAVASVLGQDGAHFDLLVEKLMSPSNEERGQAETIFNECKQHPEQLVTKLVQTLRANGKSELRAMSAVLLRKVITKDEVSLWRQMSPNVQSALKAELLQCVQHEQDKTISKKLCSVVAELAVGLLDEGNWPELLPFMFQCVSSDSDRLKTSALLIFADLAEYNCSMTQHLSTLHGLFQQCLSAATNGEVRIAALRATTNFVQTLETAEERDKFQDLLPAMMQTLNLALNAREELAAQEALEMFIEVAGSEPRFLRRHLAEVVAAMLQIAEAAELDEATRHLAVEFLVTLAEARERAPGMMRKLPHFIVRLFSALMSMLLDVDDVPEWYTVESEDDDVAESDNHSVAQECLDRLTISLGGNTVLPVASQLLPAFIRDADWKKRHAALITLAQIAEGCNKAMVKQLGAVVEMVLCSFNDPHPRVRWAAINAIGQLSTDLGPDLQQNHHAQVLPALLTAMDDFQNQRVQAHAAAAIVNFSEGCKADVLTPYLDGVIGKLIVLLEKGTRMVQEGALTALASVADCSQSQFEKYYDMTIPYLKAVLLNANDKSNRMLRAKAMECISLVGMAVGKEKFRNDAKQVMDVLMRLQGSEMEDDDPTINYMLQAWARLCKCLGQEFLPYMNVVMPPLMKSAQLKPDVTITDADSDEDEEEEDDDDSVEMIRLGDKKIGIRTSVLEEKATACNMICCYADELKEGFFPWIEQVAPILVPLLKFYFHEEVRKAAVSAIPELLRSAKLAVEKGVSGGRDTSYVKQLADYALNPLVEALQKEPETEIVSSILEALNESMQIVGTLLEEAQVKAMVEQFQVVLKASEQRKTERQERKKIEDFDEEEKEFLEEENEQEAEVFEQVGECIGTLLKTFKADFLPYLDELMALIVPMLAPGRSSEEKRVVICIFDDAIEYAGEAAAVKYFEVFLPAVLMACTDDNADVRQAAVYGIGVCAQFTGMRFRPIALEALGRLRTVVVHPEAKLPENAPATDNAVSAIGKICQYQRDCIDASQVLPLWLNCLPLKNDLLEARMMHELLCNLVESSDPALLGHGSENLGKVVAVFAEVIAGGADLATEQTSSRMMTTLRTLRSSITPETLVLPWVRELENASKFISL</sequence>
<dbReference type="AlphaFoldDB" id="A0A388KA83"/>
<dbReference type="SMART" id="SM01349">
    <property type="entry name" value="TOG"/>
    <property type="match status" value="1"/>
</dbReference>
<accession>A0A388KA83</accession>
<dbReference type="OrthoDB" id="543373at2759"/>
<dbReference type="GO" id="GO:0005737">
    <property type="term" value="C:cytoplasm"/>
    <property type="evidence" value="ECO:0007669"/>
    <property type="project" value="UniProtKB-SubCell"/>
</dbReference>
<keyword evidence="5" id="KW-0677">Repeat</keyword>
<dbReference type="InterPro" id="IPR041389">
    <property type="entry name" value="Importin_rep_6"/>
</dbReference>
<evidence type="ECO:0000256" key="6">
    <source>
        <dbReference type="ARBA" id="ARBA00022927"/>
    </source>
</evidence>
<feature type="domain" description="TOG" evidence="10">
    <location>
        <begin position="351"/>
        <end position="600"/>
    </location>
</feature>
<keyword evidence="6" id="KW-0653">Protein transport</keyword>
<evidence type="ECO:0000256" key="9">
    <source>
        <dbReference type="PROSITE-ProRule" id="PRU00103"/>
    </source>
</evidence>
<keyword evidence="8" id="KW-0539">Nucleus</keyword>
<keyword evidence="12" id="KW-1185">Reference proteome</keyword>
<dbReference type="Pfam" id="PF18829">
    <property type="entry name" value="Importin_rep_6"/>
    <property type="match status" value="1"/>
</dbReference>
<comment type="subcellular location">
    <subcellularLocation>
        <location evidence="2">Cytoplasm</location>
    </subcellularLocation>
    <subcellularLocation>
        <location evidence="1">Nucleus</location>
    </subcellularLocation>
</comment>
<evidence type="ECO:0000256" key="8">
    <source>
        <dbReference type="ARBA" id="ARBA00023242"/>
    </source>
</evidence>
<dbReference type="Pfam" id="PF02985">
    <property type="entry name" value="HEAT"/>
    <property type="match status" value="1"/>
</dbReference>
<dbReference type="OMA" id="PKRFVQE"/>
<dbReference type="GO" id="GO:0006606">
    <property type="term" value="P:protein import into nucleus"/>
    <property type="evidence" value="ECO:0007669"/>
    <property type="project" value="EnsemblPlants"/>
</dbReference>
<dbReference type="Gene3D" id="1.25.10.10">
    <property type="entry name" value="Leucine-rich Repeat Variant"/>
    <property type="match status" value="1"/>
</dbReference>
<evidence type="ECO:0000256" key="3">
    <source>
        <dbReference type="ARBA" id="ARBA00022448"/>
    </source>
</evidence>
<keyword evidence="7" id="KW-0007">Acetylation</keyword>
<dbReference type="PANTHER" id="PTHR10527">
    <property type="entry name" value="IMPORTIN BETA"/>
    <property type="match status" value="1"/>
</dbReference>
<comment type="caution">
    <text evidence="11">The sequence shown here is derived from an EMBL/GenBank/DDBJ whole genome shotgun (WGS) entry which is preliminary data.</text>
</comment>
<evidence type="ECO:0000313" key="11">
    <source>
        <dbReference type="EMBL" id="GBG66984.1"/>
    </source>
</evidence>
<dbReference type="Proteomes" id="UP000265515">
    <property type="component" value="Unassembled WGS sequence"/>
</dbReference>
<dbReference type="InterPro" id="IPR000357">
    <property type="entry name" value="HEAT"/>
</dbReference>
<organism evidence="11 12">
    <name type="scientific">Chara braunii</name>
    <name type="common">Braun's stonewort</name>
    <dbReference type="NCBI Taxonomy" id="69332"/>
    <lineage>
        <taxon>Eukaryota</taxon>
        <taxon>Viridiplantae</taxon>
        <taxon>Streptophyta</taxon>
        <taxon>Charophyceae</taxon>
        <taxon>Charales</taxon>
        <taxon>Characeae</taxon>
        <taxon>Chara</taxon>
    </lineage>
</organism>
<evidence type="ECO:0000259" key="10">
    <source>
        <dbReference type="SMART" id="SM01349"/>
    </source>
</evidence>
<keyword evidence="3" id="KW-0813">Transport</keyword>
<gene>
    <name evidence="11" type="ORF">CBR_g74670</name>
</gene>
<dbReference type="Gramene" id="GBG66984">
    <property type="protein sequence ID" value="GBG66984"/>
    <property type="gene ID" value="CBR_g74670"/>
</dbReference>